<reference evidence="1 2" key="1">
    <citation type="submission" date="2020-04" db="EMBL/GenBank/DDBJ databases">
        <title>Global-level population genomics: horizontal gene transfer, symbiosis and evolution in Rhizobia.</title>
        <authorList>
            <person name="Gai Y."/>
        </authorList>
    </citation>
    <scope>NUCLEOTIDE SEQUENCE [LARGE SCALE GENOMIC DNA]</scope>
    <source>
        <strain evidence="1 2">BLR33</strain>
    </source>
</reference>
<comment type="caution">
    <text evidence="1">The sequence shown here is derived from an EMBL/GenBank/DDBJ whole genome shotgun (WGS) entry which is preliminary data.</text>
</comment>
<protein>
    <submittedName>
        <fullName evidence="1">Uncharacterized protein</fullName>
    </submittedName>
</protein>
<evidence type="ECO:0000313" key="2">
    <source>
        <dbReference type="Proteomes" id="UP000770629"/>
    </source>
</evidence>
<gene>
    <name evidence="1" type="ORF">HJB60_20730</name>
</gene>
<name>A0ABS7II79_9HYPH</name>
<accession>A0ABS7II79</accession>
<proteinExistence type="predicted"/>
<dbReference type="EMBL" id="JABDYF010000009">
    <property type="protein sequence ID" value="MBX5091582.1"/>
    <property type="molecule type" value="Genomic_DNA"/>
</dbReference>
<keyword evidence="2" id="KW-1185">Reference proteome</keyword>
<dbReference type="RefSeq" id="WP_221120670.1">
    <property type="nucleotide sequence ID" value="NZ_JABDYF010000009.1"/>
</dbReference>
<organism evidence="1 2">
    <name type="scientific">Rhizobium lentis</name>
    <dbReference type="NCBI Taxonomy" id="1138194"/>
    <lineage>
        <taxon>Bacteria</taxon>
        <taxon>Pseudomonadati</taxon>
        <taxon>Pseudomonadota</taxon>
        <taxon>Alphaproteobacteria</taxon>
        <taxon>Hyphomicrobiales</taxon>
        <taxon>Rhizobiaceae</taxon>
        <taxon>Rhizobium/Agrobacterium group</taxon>
        <taxon>Rhizobium</taxon>
    </lineage>
</organism>
<sequence>MSLAKITDRNLLSCHIAQSYRNRSILLEDKKKEEFFILFTANGSFISRFIETRNTAIYRRETMNPAMNMMPMMNNMMPAMMNPMMGGMMPMMSGMPMMPMMNGAMMPMMMMMMGSMKCTMTAEGMVCEMKPMEGMDKDMFMECCKGMMSMMSGGMPMMMNCGGMRRHILQCPLSLPGRTPNRAPTS</sequence>
<evidence type="ECO:0000313" key="1">
    <source>
        <dbReference type="EMBL" id="MBX5091582.1"/>
    </source>
</evidence>
<dbReference type="Proteomes" id="UP000770629">
    <property type="component" value="Unassembled WGS sequence"/>
</dbReference>